<accession>A0A915J157</accession>
<protein>
    <submittedName>
        <fullName evidence="2">Uncharacterized protein</fullName>
    </submittedName>
</protein>
<dbReference type="Proteomes" id="UP000887565">
    <property type="component" value="Unplaced"/>
</dbReference>
<dbReference type="WBParaSite" id="nRc.2.0.1.t20125-RA">
    <property type="protein sequence ID" value="nRc.2.0.1.t20125-RA"/>
    <property type="gene ID" value="nRc.2.0.1.g20125"/>
</dbReference>
<proteinExistence type="predicted"/>
<organism evidence="1 2">
    <name type="scientific">Romanomermis culicivorax</name>
    <name type="common">Nematode worm</name>
    <dbReference type="NCBI Taxonomy" id="13658"/>
    <lineage>
        <taxon>Eukaryota</taxon>
        <taxon>Metazoa</taxon>
        <taxon>Ecdysozoa</taxon>
        <taxon>Nematoda</taxon>
        <taxon>Enoplea</taxon>
        <taxon>Dorylaimia</taxon>
        <taxon>Mermithida</taxon>
        <taxon>Mermithoidea</taxon>
        <taxon>Mermithidae</taxon>
        <taxon>Romanomermis</taxon>
    </lineage>
</organism>
<reference evidence="2" key="1">
    <citation type="submission" date="2022-11" db="UniProtKB">
        <authorList>
            <consortium name="WormBaseParasite"/>
        </authorList>
    </citation>
    <scope>IDENTIFICATION</scope>
</reference>
<keyword evidence="1" id="KW-1185">Reference proteome</keyword>
<evidence type="ECO:0000313" key="2">
    <source>
        <dbReference type="WBParaSite" id="nRc.2.0.1.t20125-RA"/>
    </source>
</evidence>
<name>A0A915J157_ROMCU</name>
<sequence>MKVKNTAIIAGDEVADAEMAAAKCRRQNRRAGMLLIETYNIEPNPIQPQHVPSIIMKHCRKLTKKNRLCIKSEETGPYYFSDWSHCYNNFNDAMIVYTQV</sequence>
<evidence type="ECO:0000313" key="1">
    <source>
        <dbReference type="Proteomes" id="UP000887565"/>
    </source>
</evidence>
<dbReference type="AlphaFoldDB" id="A0A915J157"/>